<dbReference type="EMBL" id="LABZ01000020">
    <property type="protein sequence ID" value="KMO44411.1"/>
    <property type="molecule type" value="Genomic_DNA"/>
</dbReference>
<dbReference type="Proteomes" id="UP000036449">
    <property type="component" value="Unassembled WGS sequence"/>
</dbReference>
<reference evidence="1 2" key="1">
    <citation type="submission" date="2015-03" db="EMBL/GenBank/DDBJ databases">
        <title>Genome sequencing of Methylobacterium tarhaniae DSM 25844.</title>
        <authorList>
            <person name="Chaudhry V."/>
            <person name="Patil P.B."/>
        </authorList>
    </citation>
    <scope>NUCLEOTIDE SEQUENCE [LARGE SCALE GENOMIC DNA]</scope>
    <source>
        <strain evidence="1 2">DSM 25844</strain>
    </source>
</reference>
<name>A0A0J6VYI3_9HYPH</name>
<protein>
    <submittedName>
        <fullName evidence="1">Uncharacterized protein</fullName>
    </submittedName>
</protein>
<evidence type="ECO:0000313" key="2">
    <source>
        <dbReference type="Proteomes" id="UP000036449"/>
    </source>
</evidence>
<evidence type="ECO:0000313" key="1">
    <source>
        <dbReference type="EMBL" id="KMO44411.1"/>
    </source>
</evidence>
<accession>A0A0J6VYI3</accession>
<dbReference type="AlphaFoldDB" id="A0A0J6VYI3"/>
<keyword evidence="2" id="KW-1185">Reference proteome</keyword>
<proteinExistence type="predicted"/>
<comment type="caution">
    <text evidence="1">The sequence shown here is derived from an EMBL/GenBank/DDBJ whole genome shotgun (WGS) entry which is preliminary data.</text>
</comment>
<gene>
    <name evidence="1" type="ORF">VQ03_03270</name>
</gene>
<dbReference type="PATRIC" id="fig|1187852.3.peg.2741"/>
<organism evidence="1 2">
    <name type="scientific">Methylobacterium tarhaniae</name>
    <dbReference type="NCBI Taxonomy" id="1187852"/>
    <lineage>
        <taxon>Bacteria</taxon>
        <taxon>Pseudomonadati</taxon>
        <taxon>Pseudomonadota</taxon>
        <taxon>Alphaproteobacteria</taxon>
        <taxon>Hyphomicrobiales</taxon>
        <taxon>Methylobacteriaceae</taxon>
        <taxon>Methylobacterium</taxon>
    </lineage>
</organism>
<sequence length="273" mass="28425">MTAVAPNPFDLVRLSDLRATPDPDTDPALQRQIKAVSRTILTAINRPSILPRSYTETREVGRSGVLLAQWPVIRIDAVDLAGTAMRPLVSGPGPIAGATVDPADEAPPGRPQMLRFSAGAPLGLGFARVTVTYTAGYQVTAEAAVVPQGGSVATLEPYGAWASDGGVTYAEGGALTRVTSAPAAGQYAIDGVGGYTFAAVDAGRQVALTYGYVPADLANAAREWILERQAYAERVGLQSKSLGGQETVSYRIAAVPDFVAPVLQQYASVVPPC</sequence>